<accession>A0AAN9AIT8</accession>
<dbReference type="Pfam" id="PF14724">
    <property type="entry name" value="mit_SMPDase"/>
    <property type="match status" value="1"/>
</dbReference>
<dbReference type="PANTHER" id="PTHR12988:SF6">
    <property type="entry name" value="SPHINGOMYELIN PHOSPHODIESTERASE 4"/>
    <property type="match status" value="1"/>
</dbReference>
<protein>
    <recommendedName>
        <fullName evidence="8">Sphingomyelin phosphodiesterase 4</fullName>
    </recommendedName>
</protein>
<evidence type="ECO:0000256" key="5">
    <source>
        <dbReference type="SAM" id="Phobius"/>
    </source>
</evidence>
<dbReference type="AlphaFoldDB" id="A0AAN9AIT8"/>
<dbReference type="GO" id="GO:0016020">
    <property type="term" value="C:membrane"/>
    <property type="evidence" value="ECO:0007669"/>
    <property type="project" value="UniProtKB-SubCell"/>
</dbReference>
<evidence type="ECO:0008006" key="8">
    <source>
        <dbReference type="Google" id="ProtNLM"/>
    </source>
</evidence>
<evidence type="ECO:0000256" key="4">
    <source>
        <dbReference type="ARBA" id="ARBA00023136"/>
    </source>
</evidence>
<dbReference type="GO" id="GO:0046475">
    <property type="term" value="P:glycerophospholipid catabolic process"/>
    <property type="evidence" value="ECO:0007669"/>
    <property type="project" value="TreeGrafter"/>
</dbReference>
<comment type="subcellular location">
    <subcellularLocation>
        <location evidence="1">Membrane</location>
        <topology evidence="1">Single-pass membrane protein</topology>
    </subcellularLocation>
</comment>
<keyword evidence="2 5" id="KW-0812">Transmembrane</keyword>
<evidence type="ECO:0000313" key="7">
    <source>
        <dbReference type="Proteomes" id="UP001374579"/>
    </source>
</evidence>
<dbReference type="GO" id="GO:0046513">
    <property type="term" value="P:ceramide biosynthetic process"/>
    <property type="evidence" value="ECO:0007669"/>
    <property type="project" value="TreeGrafter"/>
</dbReference>
<dbReference type="EMBL" id="JBAMIC010004070">
    <property type="protein sequence ID" value="KAK7087735.1"/>
    <property type="molecule type" value="Genomic_DNA"/>
</dbReference>
<evidence type="ECO:0000313" key="6">
    <source>
        <dbReference type="EMBL" id="KAK7087735.1"/>
    </source>
</evidence>
<dbReference type="GO" id="GO:0050290">
    <property type="term" value="F:sphingomyelin phosphodiesterase D activity"/>
    <property type="evidence" value="ECO:0007669"/>
    <property type="project" value="InterPro"/>
</dbReference>
<evidence type="ECO:0000256" key="3">
    <source>
        <dbReference type="ARBA" id="ARBA00022989"/>
    </source>
</evidence>
<keyword evidence="4 5" id="KW-0472">Membrane</keyword>
<proteinExistence type="predicted"/>
<feature type="transmembrane region" description="Helical" evidence="5">
    <location>
        <begin position="758"/>
        <end position="778"/>
    </location>
</feature>
<dbReference type="InterPro" id="IPR024129">
    <property type="entry name" value="Sphingomy_SMPD4"/>
</dbReference>
<organism evidence="6 7">
    <name type="scientific">Littorina saxatilis</name>
    <dbReference type="NCBI Taxonomy" id="31220"/>
    <lineage>
        <taxon>Eukaryota</taxon>
        <taxon>Metazoa</taxon>
        <taxon>Spiralia</taxon>
        <taxon>Lophotrochozoa</taxon>
        <taxon>Mollusca</taxon>
        <taxon>Gastropoda</taxon>
        <taxon>Caenogastropoda</taxon>
        <taxon>Littorinimorpha</taxon>
        <taxon>Littorinoidea</taxon>
        <taxon>Littorinidae</taxon>
        <taxon>Littorina</taxon>
    </lineage>
</organism>
<evidence type="ECO:0000256" key="1">
    <source>
        <dbReference type="ARBA" id="ARBA00004167"/>
    </source>
</evidence>
<dbReference type="Proteomes" id="UP001374579">
    <property type="component" value="Unassembled WGS sequence"/>
</dbReference>
<keyword evidence="3 5" id="KW-1133">Transmembrane helix</keyword>
<name>A0AAN9AIT8_9CAEN</name>
<reference evidence="6 7" key="1">
    <citation type="submission" date="2024-02" db="EMBL/GenBank/DDBJ databases">
        <title>Chromosome-scale genome assembly of the rough periwinkle Littorina saxatilis.</title>
        <authorList>
            <person name="De Jode A."/>
            <person name="Faria R."/>
            <person name="Formenti G."/>
            <person name="Sims Y."/>
            <person name="Smith T.P."/>
            <person name="Tracey A."/>
            <person name="Wood J.M.D."/>
            <person name="Zagrodzka Z.B."/>
            <person name="Johannesson K."/>
            <person name="Butlin R.K."/>
            <person name="Leder E.H."/>
        </authorList>
    </citation>
    <scope>NUCLEOTIDE SEQUENCE [LARGE SCALE GENOMIC DNA]</scope>
    <source>
        <strain evidence="6">Snail1</strain>
        <tissue evidence="6">Muscle</tissue>
    </source>
</reference>
<evidence type="ECO:0000256" key="2">
    <source>
        <dbReference type="ARBA" id="ARBA00022692"/>
    </source>
</evidence>
<gene>
    <name evidence="6" type="ORF">V1264_021747</name>
</gene>
<dbReference type="GO" id="GO:0006685">
    <property type="term" value="P:sphingomyelin catabolic process"/>
    <property type="evidence" value="ECO:0007669"/>
    <property type="project" value="TreeGrafter"/>
</dbReference>
<comment type="caution">
    <text evidence="6">The sequence shown here is derived from an EMBL/GenBank/DDBJ whole genome shotgun (WGS) entry which is preliminary data.</text>
</comment>
<feature type="transmembrane region" description="Helical" evidence="5">
    <location>
        <begin position="784"/>
        <end position="806"/>
    </location>
</feature>
<sequence length="808" mass="92523">MAAFGPSSLMYQIQGLQTKTVVQKCRETEDILKRTSTKELRLVFPALLQSIFGEEGEPGWGVDKLSRSQHAYDFEDLLKFLGPEGPLLQAVYSLQADPFTAYEFPFKNLPGPSRHLIEEGGVPVFYVNKLQTHGFSMPTVSLNAFEMYMFHFAYALVSPAWQQGGTGWSSRMYDTLYPTLVDEYLNYFLPLDRKELPAMPHVPSPVRSPVAQLPMSGRPVQRCAPYSPPRSQHPSLFQPSFTLAQKLHAHASPVFDSTEAETWRSETMLQVFVEFWLNQNSLVTDIPTFAHGAVQSSMYFGQRAGAFNYLFEHFMPSLNQVMVVRMLVKYLHYFTNSAATVITSPYMYQQRVESPLDHFKRTVVPQTVQKKLYWFLRHAFDRWPMDCYFRMVLETWLSYVQPWRYTDVQQYYSGKKSRYHETETRERRVEDKWDRFIEDNLLFYTVLFQELLPRLHRMDFSSPQSAYMLYRLTKVYSSPHLAELVSNAEQEVCGLGMSLNHTAELGGSYLSASRMQPPAPTLPPHLSDMEVAGFQYQPLFCDRTRYVMAVVMQKAAQAHAVATAPRSVTSKAGGVFSWFWSLFEDDGNQGGVDSHRTPAHLEQAVKNIAFIFTLQVPEGISSQRTKDIVNESTMIEEDETLPDCVYTPEGPKLTDRGKYQIINNLRHFDNWQTGDPDLQPIRSFENATLVRVLYKVCAAVNSHFSSQIWGLYQRQDLMGRLAKVYLSPPLSPAQRIQTPVTPETAQRLRQPRLSLRMLASYQTIAVLVVLYLLLHAWLNTGPVSFSLLLVLGLLLYGMVCAMFMPVKC</sequence>
<keyword evidence="7" id="KW-1185">Reference proteome</keyword>
<dbReference type="PANTHER" id="PTHR12988">
    <property type="entry name" value="SPHINGOMYELIN PHOSPHODIESTERASE 4"/>
    <property type="match status" value="1"/>
</dbReference>